<keyword evidence="1" id="KW-0479">Metal-binding</keyword>
<evidence type="ECO:0000259" key="5">
    <source>
        <dbReference type="PROSITE" id="PS50089"/>
    </source>
</evidence>
<keyword evidence="8" id="KW-1185">Reference proteome</keyword>
<dbReference type="InterPro" id="IPR059102">
    <property type="entry name" value="PHD_PHF7/G2E3-like"/>
</dbReference>
<evidence type="ECO:0000256" key="3">
    <source>
        <dbReference type="ARBA" id="ARBA00022833"/>
    </source>
</evidence>
<dbReference type="InterPro" id="IPR001841">
    <property type="entry name" value="Znf_RING"/>
</dbReference>
<dbReference type="GO" id="GO:0005634">
    <property type="term" value="C:nucleus"/>
    <property type="evidence" value="ECO:0007669"/>
    <property type="project" value="TreeGrafter"/>
</dbReference>
<dbReference type="InterPro" id="IPR019786">
    <property type="entry name" value="Zinc_finger_PHD-type_CS"/>
</dbReference>
<dbReference type="SUPFAM" id="SSF57903">
    <property type="entry name" value="FYVE/PHD zinc finger"/>
    <property type="match status" value="1"/>
</dbReference>
<dbReference type="PROSITE" id="PS50089">
    <property type="entry name" value="ZF_RING_2"/>
    <property type="match status" value="1"/>
</dbReference>
<evidence type="ECO:0008006" key="9">
    <source>
        <dbReference type="Google" id="ProtNLM"/>
    </source>
</evidence>
<dbReference type="Proteomes" id="UP000694551">
    <property type="component" value="Unplaced"/>
</dbReference>
<accession>A0A8D0F656</accession>
<evidence type="ECO:0000256" key="2">
    <source>
        <dbReference type="ARBA" id="ARBA00022771"/>
    </source>
</evidence>
<dbReference type="SMART" id="SM00249">
    <property type="entry name" value="PHD"/>
    <property type="match status" value="3"/>
</dbReference>
<dbReference type="InterPro" id="IPR011011">
    <property type="entry name" value="Znf_FYVE_PHD"/>
</dbReference>
<proteinExistence type="predicted"/>
<dbReference type="Ensembl" id="ENSSOCT00000009922.1">
    <property type="protein sequence ID" value="ENSSOCP00000009675.1"/>
    <property type="gene ID" value="ENSSOCG00000007359.1"/>
</dbReference>
<evidence type="ECO:0000313" key="8">
    <source>
        <dbReference type="Proteomes" id="UP000694551"/>
    </source>
</evidence>
<dbReference type="PROSITE" id="PS01359">
    <property type="entry name" value="ZF_PHD_1"/>
    <property type="match status" value="1"/>
</dbReference>
<sequence length="306" mass="33690">MCPFSKCPPAPQRCSFPAPFSLSAPACVLCRRAEADPDICGPKRVKKGLCTHKYCLVSSLQLSARDGPFLSDLTSPRPSLLCSCCFVCRGMGAAITCSERDCNRSFHLPCASEGECVTQFFGMYRSFCWKHRPEQAVQATPEQNTTCLICLDLVEDKMSYSTMVCPACRHAWFHRRCIQTQALHTGTSFCCLHCRNKDQFVTEMLAMGIRISTRLSDRAFGEVYQMHSCCNASRCLFPGGREPWQLLLCSSCAGQGTHRRCSDLRSEETNWECDSCAGLGTGKRQSTRVGDPGLGPGSRLSLVAGA</sequence>
<evidence type="ECO:0000256" key="4">
    <source>
        <dbReference type="PROSITE-ProRule" id="PRU00175"/>
    </source>
</evidence>
<keyword evidence="3" id="KW-0862">Zinc</keyword>
<dbReference type="InterPro" id="IPR051188">
    <property type="entry name" value="PHD-type_Zinc_Finger"/>
</dbReference>
<feature type="domain" description="RING-type" evidence="5">
    <location>
        <begin position="147"/>
        <end position="195"/>
    </location>
</feature>
<reference evidence="7" key="2">
    <citation type="submission" date="2025-09" db="UniProtKB">
        <authorList>
            <consortium name="Ensembl"/>
        </authorList>
    </citation>
    <scope>IDENTIFICATION</scope>
</reference>
<evidence type="ECO:0000259" key="6">
    <source>
        <dbReference type="PROSITE" id="PS51805"/>
    </source>
</evidence>
<evidence type="ECO:0000256" key="1">
    <source>
        <dbReference type="ARBA" id="ARBA00022723"/>
    </source>
</evidence>
<dbReference type="Pfam" id="PF13771">
    <property type="entry name" value="zf-HC5HC2H"/>
    <property type="match status" value="1"/>
</dbReference>
<name>A0A8D0F656_STROC</name>
<dbReference type="PANTHER" id="PTHR12420">
    <property type="entry name" value="PHD FINGER PROTEIN"/>
    <property type="match status" value="1"/>
</dbReference>
<dbReference type="Gene3D" id="3.30.40.10">
    <property type="entry name" value="Zinc/RING finger domain, C3HC4 (zinc finger)"/>
    <property type="match status" value="2"/>
</dbReference>
<organism evidence="7 8">
    <name type="scientific">Strix occidentalis caurina</name>
    <name type="common">northern spotted owl</name>
    <dbReference type="NCBI Taxonomy" id="311401"/>
    <lineage>
        <taxon>Eukaryota</taxon>
        <taxon>Metazoa</taxon>
        <taxon>Chordata</taxon>
        <taxon>Craniata</taxon>
        <taxon>Vertebrata</taxon>
        <taxon>Euteleostomi</taxon>
        <taxon>Archelosauria</taxon>
        <taxon>Archosauria</taxon>
        <taxon>Dinosauria</taxon>
        <taxon>Saurischia</taxon>
        <taxon>Theropoda</taxon>
        <taxon>Coelurosauria</taxon>
        <taxon>Aves</taxon>
        <taxon>Neognathae</taxon>
        <taxon>Neoaves</taxon>
        <taxon>Telluraves</taxon>
        <taxon>Strigiformes</taxon>
        <taxon>Strigidae</taxon>
        <taxon>Strix</taxon>
    </lineage>
</organism>
<reference evidence="7" key="1">
    <citation type="submission" date="2025-08" db="UniProtKB">
        <authorList>
            <consortium name="Ensembl"/>
        </authorList>
    </citation>
    <scope>IDENTIFICATION</scope>
</reference>
<dbReference type="Pfam" id="PF26054">
    <property type="entry name" value="PHD_G2E3"/>
    <property type="match status" value="1"/>
</dbReference>
<dbReference type="InterPro" id="IPR001965">
    <property type="entry name" value="Znf_PHD"/>
</dbReference>
<dbReference type="PROSITE" id="PS51805">
    <property type="entry name" value="EPHD"/>
    <property type="match status" value="1"/>
</dbReference>
<evidence type="ECO:0000313" key="7">
    <source>
        <dbReference type="Ensembl" id="ENSSOCP00000009675.1"/>
    </source>
</evidence>
<protein>
    <recommendedName>
        <fullName evidence="9">PHD finger protein 7-like</fullName>
    </recommendedName>
</protein>
<dbReference type="InterPro" id="IPR034732">
    <property type="entry name" value="EPHD"/>
</dbReference>
<dbReference type="PANTHER" id="PTHR12420:SF47">
    <property type="entry name" value="PHD FINGER PROTEIN 7"/>
    <property type="match status" value="1"/>
</dbReference>
<dbReference type="AlphaFoldDB" id="A0A8D0F656"/>
<dbReference type="InterPro" id="IPR013083">
    <property type="entry name" value="Znf_RING/FYVE/PHD"/>
</dbReference>
<feature type="domain" description="PHD-type" evidence="6">
    <location>
        <begin position="24"/>
        <end position="132"/>
    </location>
</feature>
<dbReference type="GO" id="GO:0008270">
    <property type="term" value="F:zinc ion binding"/>
    <property type="evidence" value="ECO:0007669"/>
    <property type="project" value="UniProtKB-KW"/>
</dbReference>
<keyword evidence="2 4" id="KW-0863">Zinc-finger</keyword>